<dbReference type="Proteomes" id="UP000634136">
    <property type="component" value="Unassembled WGS sequence"/>
</dbReference>
<reference evidence="1" key="1">
    <citation type="submission" date="2020-09" db="EMBL/GenBank/DDBJ databases">
        <title>Genome-Enabled Discovery of Anthraquinone Biosynthesis in Senna tora.</title>
        <authorList>
            <person name="Kang S.-H."/>
            <person name="Pandey R.P."/>
            <person name="Lee C.-M."/>
            <person name="Sim J.-S."/>
            <person name="Jeong J.-T."/>
            <person name="Choi B.-S."/>
            <person name="Jung M."/>
            <person name="Ginzburg D."/>
            <person name="Zhao K."/>
            <person name="Won S.Y."/>
            <person name="Oh T.-J."/>
            <person name="Yu Y."/>
            <person name="Kim N.-H."/>
            <person name="Lee O.R."/>
            <person name="Lee T.-H."/>
            <person name="Bashyal P."/>
            <person name="Kim T.-S."/>
            <person name="Lee W.-H."/>
            <person name="Kawkins C."/>
            <person name="Kim C.-K."/>
            <person name="Kim J.S."/>
            <person name="Ahn B.O."/>
            <person name="Rhee S.Y."/>
            <person name="Sohng J.K."/>
        </authorList>
    </citation>
    <scope>NUCLEOTIDE SEQUENCE</scope>
    <source>
        <tissue evidence="1">Leaf</tissue>
    </source>
</reference>
<accession>A0A834T6A5</accession>
<evidence type="ECO:0000313" key="2">
    <source>
        <dbReference type="Proteomes" id="UP000634136"/>
    </source>
</evidence>
<proteinExistence type="predicted"/>
<organism evidence="1 2">
    <name type="scientific">Senna tora</name>
    <dbReference type="NCBI Taxonomy" id="362788"/>
    <lineage>
        <taxon>Eukaryota</taxon>
        <taxon>Viridiplantae</taxon>
        <taxon>Streptophyta</taxon>
        <taxon>Embryophyta</taxon>
        <taxon>Tracheophyta</taxon>
        <taxon>Spermatophyta</taxon>
        <taxon>Magnoliopsida</taxon>
        <taxon>eudicotyledons</taxon>
        <taxon>Gunneridae</taxon>
        <taxon>Pentapetalae</taxon>
        <taxon>rosids</taxon>
        <taxon>fabids</taxon>
        <taxon>Fabales</taxon>
        <taxon>Fabaceae</taxon>
        <taxon>Caesalpinioideae</taxon>
        <taxon>Cassia clade</taxon>
        <taxon>Senna</taxon>
    </lineage>
</organism>
<dbReference type="EMBL" id="JAAIUW010000009">
    <property type="protein sequence ID" value="KAF7816623.1"/>
    <property type="molecule type" value="Genomic_DNA"/>
</dbReference>
<protein>
    <submittedName>
        <fullName evidence="1">Uncharacterized protein</fullName>
    </submittedName>
</protein>
<name>A0A834T6A5_9FABA</name>
<dbReference type="AlphaFoldDB" id="A0A834T6A5"/>
<sequence length="36" mass="4003">MATLLLIFGRKLDLLADVDHVGQYHHGIQIFCCACS</sequence>
<gene>
    <name evidence="1" type="ORF">G2W53_030592</name>
</gene>
<evidence type="ECO:0000313" key="1">
    <source>
        <dbReference type="EMBL" id="KAF7816623.1"/>
    </source>
</evidence>
<comment type="caution">
    <text evidence="1">The sequence shown here is derived from an EMBL/GenBank/DDBJ whole genome shotgun (WGS) entry which is preliminary data.</text>
</comment>
<keyword evidence="2" id="KW-1185">Reference proteome</keyword>